<sequence length="122" mass="13329">MLALPYLAAVYHIVSLKPVTVRSRTFKPKIGYNFAFFKPGAKCDMPKLPAKAASLVMPLLLSVLMTLIVSLVSTLKSLGLEAFTLQGWLSTWGLSWLIAFPTLLLVLPLVKKLTAYLVHAGS</sequence>
<reference evidence="2 3" key="1">
    <citation type="journal article" date="2012" name="J. Bacteriol.">
        <title>Genome Sequence of Extracellular-Protease-Producing Alishewanella jeotgali Isolated from Traditional Korean Fermented Seafood.</title>
        <authorList>
            <person name="Jung J."/>
            <person name="Chun J."/>
            <person name="Park W."/>
        </authorList>
    </citation>
    <scope>NUCLEOTIDE SEQUENCE [LARGE SCALE GENOMIC DNA]</scope>
    <source>
        <strain evidence="2 3">KCTC 22429</strain>
    </source>
</reference>
<feature type="transmembrane region" description="Helical" evidence="1">
    <location>
        <begin position="52"/>
        <end position="72"/>
    </location>
</feature>
<name>H3ZGT4_9ALTE</name>
<proteinExistence type="predicted"/>
<keyword evidence="1" id="KW-0472">Membrane</keyword>
<comment type="caution">
    <text evidence="2">The sequence shown here is derived from an EMBL/GenBank/DDBJ whole genome shotgun (WGS) entry which is preliminary data.</text>
</comment>
<dbReference type="STRING" id="1129374.AJE_12920"/>
<dbReference type="AlphaFoldDB" id="H3ZGT4"/>
<evidence type="ECO:0000313" key="2">
    <source>
        <dbReference type="EMBL" id="EHR40210.1"/>
    </source>
</evidence>
<keyword evidence="3" id="KW-1185">Reference proteome</keyword>
<dbReference type="Pfam" id="PF11391">
    <property type="entry name" value="DUF2798"/>
    <property type="match status" value="1"/>
</dbReference>
<organism evidence="2 3">
    <name type="scientific">Alishewanella jeotgali KCTC 22429</name>
    <dbReference type="NCBI Taxonomy" id="1129374"/>
    <lineage>
        <taxon>Bacteria</taxon>
        <taxon>Pseudomonadati</taxon>
        <taxon>Pseudomonadota</taxon>
        <taxon>Gammaproteobacteria</taxon>
        <taxon>Alteromonadales</taxon>
        <taxon>Alteromonadaceae</taxon>
        <taxon>Alishewanella</taxon>
    </lineage>
</organism>
<protein>
    <recommendedName>
        <fullName evidence="4">DUF2798 domain-containing protein</fullName>
    </recommendedName>
</protein>
<evidence type="ECO:0000256" key="1">
    <source>
        <dbReference type="SAM" id="Phobius"/>
    </source>
</evidence>
<accession>H3ZGT4</accession>
<keyword evidence="1" id="KW-0812">Transmembrane</keyword>
<feature type="transmembrane region" description="Helical" evidence="1">
    <location>
        <begin position="92"/>
        <end position="110"/>
    </location>
</feature>
<dbReference type="PATRIC" id="fig|1129374.4.peg.2564"/>
<evidence type="ECO:0008006" key="4">
    <source>
        <dbReference type="Google" id="ProtNLM"/>
    </source>
</evidence>
<dbReference type="eggNOG" id="ENOG5033184">
    <property type="taxonomic scope" value="Bacteria"/>
</dbReference>
<evidence type="ECO:0000313" key="3">
    <source>
        <dbReference type="Proteomes" id="UP000012046"/>
    </source>
</evidence>
<keyword evidence="1" id="KW-1133">Transmembrane helix</keyword>
<dbReference type="InterPro" id="IPR021529">
    <property type="entry name" value="DUF2798"/>
</dbReference>
<gene>
    <name evidence="2" type="ORF">AJE_12920</name>
</gene>
<dbReference type="Proteomes" id="UP000012046">
    <property type="component" value="Unassembled WGS sequence"/>
</dbReference>
<dbReference type="EMBL" id="AHTH01000044">
    <property type="protein sequence ID" value="EHR40210.1"/>
    <property type="molecule type" value="Genomic_DNA"/>
</dbReference>